<dbReference type="EMBL" id="BAABEZ010000022">
    <property type="protein sequence ID" value="GAA4456431.1"/>
    <property type="molecule type" value="Genomic_DNA"/>
</dbReference>
<evidence type="ECO:0000256" key="1">
    <source>
        <dbReference type="SAM" id="Phobius"/>
    </source>
</evidence>
<feature type="transmembrane region" description="Helical" evidence="1">
    <location>
        <begin position="225"/>
        <end position="247"/>
    </location>
</feature>
<reference evidence="4" key="1">
    <citation type="journal article" date="2019" name="Int. J. Syst. Evol. Microbiol.">
        <title>The Global Catalogue of Microorganisms (GCM) 10K type strain sequencing project: providing services to taxonomists for standard genome sequencing and annotation.</title>
        <authorList>
            <consortium name="The Broad Institute Genomics Platform"/>
            <consortium name="The Broad Institute Genome Sequencing Center for Infectious Disease"/>
            <person name="Wu L."/>
            <person name="Ma J."/>
        </authorList>
    </citation>
    <scope>NUCLEOTIDE SEQUENCE [LARGE SCALE GENOMIC DNA]</scope>
    <source>
        <strain evidence="4">JCM 31921</strain>
    </source>
</reference>
<dbReference type="SUPFAM" id="SSF103481">
    <property type="entry name" value="Multidrug resistance efflux transporter EmrE"/>
    <property type="match status" value="2"/>
</dbReference>
<evidence type="ECO:0000313" key="3">
    <source>
        <dbReference type="EMBL" id="GAA4456431.1"/>
    </source>
</evidence>
<feature type="transmembrane region" description="Helical" evidence="1">
    <location>
        <begin position="64"/>
        <end position="83"/>
    </location>
</feature>
<feature type="transmembrane region" description="Helical" evidence="1">
    <location>
        <begin position="280"/>
        <end position="299"/>
    </location>
</feature>
<dbReference type="Pfam" id="PF00892">
    <property type="entry name" value="EamA"/>
    <property type="match status" value="2"/>
</dbReference>
<dbReference type="PANTHER" id="PTHR22911:SF79">
    <property type="entry name" value="MOBA-LIKE NTP TRANSFERASE DOMAIN-CONTAINING PROTEIN"/>
    <property type="match status" value="1"/>
</dbReference>
<feature type="transmembrane region" description="Helical" evidence="1">
    <location>
        <begin position="172"/>
        <end position="195"/>
    </location>
</feature>
<gene>
    <name evidence="3" type="ORF">GCM10023092_21660</name>
</gene>
<dbReference type="InterPro" id="IPR000620">
    <property type="entry name" value="EamA_dom"/>
</dbReference>
<keyword evidence="1" id="KW-0812">Transmembrane</keyword>
<keyword evidence="4" id="KW-1185">Reference proteome</keyword>
<protein>
    <submittedName>
        <fullName evidence="3">DMT family transporter</fullName>
    </submittedName>
</protein>
<feature type="domain" description="EamA" evidence="2">
    <location>
        <begin position="141"/>
        <end position="297"/>
    </location>
</feature>
<feature type="transmembrane region" description="Helical" evidence="1">
    <location>
        <begin position="254"/>
        <end position="274"/>
    </location>
</feature>
<feature type="transmembrane region" description="Helical" evidence="1">
    <location>
        <begin position="141"/>
        <end position="160"/>
    </location>
</feature>
<evidence type="ECO:0000259" key="2">
    <source>
        <dbReference type="Pfam" id="PF00892"/>
    </source>
</evidence>
<comment type="caution">
    <text evidence="3">The sequence shown here is derived from an EMBL/GenBank/DDBJ whole genome shotgun (WGS) entry which is preliminary data.</text>
</comment>
<evidence type="ECO:0000313" key="4">
    <source>
        <dbReference type="Proteomes" id="UP001501410"/>
    </source>
</evidence>
<dbReference type="RefSeq" id="WP_344826742.1">
    <property type="nucleotide sequence ID" value="NZ_BAABEZ010000022.1"/>
</dbReference>
<name>A0ABP8MUM1_9BACT</name>
<organism evidence="3 4">
    <name type="scientific">Rurimicrobium arvi</name>
    <dbReference type="NCBI Taxonomy" id="2049916"/>
    <lineage>
        <taxon>Bacteria</taxon>
        <taxon>Pseudomonadati</taxon>
        <taxon>Bacteroidota</taxon>
        <taxon>Chitinophagia</taxon>
        <taxon>Chitinophagales</taxon>
        <taxon>Chitinophagaceae</taxon>
        <taxon>Rurimicrobium</taxon>
    </lineage>
</organism>
<dbReference type="InterPro" id="IPR037185">
    <property type="entry name" value="EmrE-like"/>
</dbReference>
<feature type="domain" description="EamA" evidence="2">
    <location>
        <begin position="6"/>
        <end position="133"/>
    </location>
</feature>
<dbReference type="PANTHER" id="PTHR22911">
    <property type="entry name" value="ACYL-MALONYL CONDENSING ENZYME-RELATED"/>
    <property type="match status" value="1"/>
</dbReference>
<sequence>MKKALVQLHLAVILWGFTAILGKLITLEAPMLVWYRMLLTAGFMLLILLTGRKWVTVPAKGVQQMTRIGVLMAAHWVAFYAAIKFSNASIALVCLSTSSIFTSLLEPWMNKTRHRWEEISLGILALGGMYCIYHFQDLYALGIIFGIVAAMLAAVFTIYNKRIANDYPARTMVFYEMTTGFIVVSLLLPVLFYFLPQTQFLPQQTDMGGLTDGFPGNLLHTPNDWIWLVIMALCCTVWAQTLALNALKKLSSFTIALSVNMEPVYGILLAILIFREDKQLNAGFIIGMLLICLSVIWQTRSLILQSKKKSA</sequence>
<accession>A0ABP8MUM1</accession>
<keyword evidence="1" id="KW-1133">Transmembrane helix</keyword>
<dbReference type="Proteomes" id="UP001501410">
    <property type="component" value="Unassembled WGS sequence"/>
</dbReference>
<keyword evidence="1" id="KW-0472">Membrane</keyword>
<proteinExistence type="predicted"/>
<feature type="transmembrane region" description="Helical" evidence="1">
    <location>
        <begin position="32"/>
        <end position="52"/>
    </location>
</feature>